<dbReference type="STRING" id="1836467.BTR34_04280"/>
<dbReference type="KEGG" id="mart:BTR34_04280"/>
<reference evidence="3" key="1">
    <citation type="submission" date="2016-06" db="EMBL/GenBank/DDBJ databases">
        <authorList>
            <person name="Zhan P."/>
        </authorList>
    </citation>
    <scope>NUCLEOTIDE SEQUENCE [LARGE SCALE GENOMIC DNA]</scope>
    <source>
        <strain evidence="3">T28</strain>
    </source>
</reference>
<evidence type="ECO:0000256" key="1">
    <source>
        <dbReference type="SAM" id="Phobius"/>
    </source>
</evidence>
<evidence type="ECO:0000313" key="2">
    <source>
        <dbReference type="EMBL" id="OBR41497.1"/>
    </source>
</evidence>
<protein>
    <submittedName>
        <fullName evidence="2">Uncharacterized protein</fullName>
    </submittedName>
</protein>
<dbReference type="OrthoDB" id="1247025at2"/>
<keyword evidence="1" id="KW-0472">Membrane</keyword>
<evidence type="ECO:0000313" key="3">
    <source>
        <dbReference type="Proteomes" id="UP000092164"/>
    </source>
</evidence>
<name>A0A1B7ZDS1_9FLAO</name>
<keyword evidence="1" id="KW-1133">Transmembrane helix</keyword>
<gene>
    <name evidence="2" type="ORF">A9200_12755</name>
</gene>
<dbReference type="Proteomes" id="UP000092164">
    <property type="component" value="Unassembled WGS sequence"/>
</dbReference>
<sequence>METDKFEKHIKTKFQEREINPSENAWAKISPELNDEASKKKPVYVWFGIAASIVVLIGVTLFYFNSNDAINNVPAEIVDTEKGERLEKLITKEPVYFKEEEEVVFKTDTKPEILAVENTENNMPANQENNTLDDGVEVAFVEYESKDHSHSKLEVSDEIINSKVADIVAQVGVLEQFSAVTDAEVDSLLKRAQDEILRDKIFNKDKTVDAMALLTEVEEELDQSFRDQIFNSLKAGFIKVRTAVADRNN</sequence>
<keyword evidence="3" id="KW-1185">Reference proteome</keyword>
<comment type="caution">
    <text evidence="2">The sequence shown here is derived from an EMBL/GenBank/DDBJ whole genome shotgun (WGS) entry which is preliminary data.</text>
</comment>
<dbReference type="EMBL" id="LZFP01000002">
    <property type="protein sequence ID" value="OBR41497.1"/>
    <property type="molecule type" value="Genomic_DNA"/>
</dbReference>
<dbReference type="AlphaFoldDB" id="A0A1B7ZDS1"/>
<proteinExistence type="predicted"/>
<feature type="transmembrane region" description="Helical" evidence="1">
    <location>
        <begin position="43"/>
        <end position="64"/>
    </location>
</feature>
<dbReference type="RefSeq" id="WP_068482139.1">
    <property type="nucleotide sequence ID" value="NZ_CP018760.1"/>
</dbReference>
<accession>A0A1B7ZDS1</accession>
<organism evidence="2 3">
    <name type="scientific">Maribacter hydrothermalis</name>
    <dbReference type="NCBI Taxonomy" id="1836467"/>
    <lineage>
        <taxon>Bacteria</taxon>
        <taxon>Pseudomonadati</taxon>
        <taxon>Bacteroidota</taxon>
        <taxon>Flavobacteriia</taxon>
        <taxon>Flavobacteriales</taxon>
        <taxon>Flavobacteriaceae</taxon>
        <taxon>Maribacter</taxon>
    </lineage>
</organism>
<keyword evidence="1" id="KW-0812">Transmembrane</keyword>